<keyword evidence="1" id="KW-0732">Signal</keyword>
<comment type="caution">
    <text evidence="2">The sequence shown here is derived from an EMBL/GenBank/DDBJ whole genome shotgun (WGS) entry which is preliminary data.</text>
</comment>
<feature type="chain" id="PRO_5019851789" description="Secreted protein" evidence="1">
    <location>
        <begin position="35"/>
        <end position="73"/>
    </location>
</feature>
<proteinExistence type="predicted"/>
<dbReference type="EMBL" id="RBIR01000001">
    <property type="protein sequence ID" value="RKR30207.1"/>
    <property type="molecule type" value="Genomic_DNA"/>
</dbReference>
<organism evidence="2 3">
    <name type="scientific">Arthrobacter oryzae</name>
    <dbReference type="NCBI Taxonomy" id="409290"/>
    <lineage>
        <taxon>Bacteria</taxon>
        <taxon>Bacillati</taxon>
        <taxon>Actinomycetota</taxon>
        <taxon>Actinomycetes</taxon>
        <taxon>Micrococcales</taxon>
        <taxon>Micrococcaceae</taxon>
        <taxon>Arthrobacter</taxon>
    </lineage>
</organism>
<name>A0A495FN90_9MICC</name>
<dbReference type="Proteomes" id="UP000276055">
    <property type="component" value="Unassembled WGS sequence"/>
</dbReference>
<gene>
    <name evidence="2" type="ORF">C8D78_0529</name>
</gene>
<evidence type="ECO:0000313" key="3">
    <source>
        <dbReference type="Proteomes" id="UP000276055"/>
    </source>
</evidence>
<evidence type="ECO:0000256" key="1">
    <source>
        <dbReference type="SAM" id="SignalP"/>
    </source>
</evidence>
<evidence type="ECO:0008006" key="4">
    <source>
        <dbReference type="Google" id="ProtNLM"/>
    </source>
</evidence>
<dbReference type="AlphaFoldDB" id="A0A495FN90"/>
<accession>A0A495FN90</accession>
<sequence>MNRLRTRAPMFFVALHTVACAVLGALVSVPAAEAAVRGLRSVHSGNTVVADLHLSARSCHIQTVNSRAGQYHT</sequence>
<feature type="signal peptide" evidence="1">
    <location>
        <begin position="1"/>
        <end position="34"/>
    </location>
</feature>
<protein>
    <recommendedName>
        <fullName evidence="4">Secreted protein</fullName>
    </recommendedName>
</protein>
<reference evidence="2 3" key="1">
    <citation type="submission" date="2018-10" db="EMBL/GenBank/DDBJ databases">
        <title>Genomic Encyclopedia of Type Strains, Phase IV (KMG-IV): sequencing the most valuable type-strain genomes for metagenomic binning, comparative biology and taxonomic classification.</title>
        <authorList>
            <person name="Goeker M."/>
        </authorList>
    </citation>
    <scope>NUCLEOTIDE SEQUENCE [LARGE SCALE GENOMIC DNA]</scope>
    <source>
        <strain evidence="2 3">DSM 25586</strain>
    </source>
</reference>
<evidence type="ECO:0000313" key="2">
    <source>
        <dbReference type="EMBL" id="RKR30207.1"/>
    </source>
</evidence>